<dbReference type="InterPro" id="IPR001304">
    <property type="entry name" value="C-type_lectin-like"/>
</dbReference>
<feature type="domain" description="C-type lectin" evidence="5">
    <location>
        <begin position="163"/>
        <end position="278"/>
    </location>
</feature>
<dbReference type="Pfam" id="PF00059">
    <property type="entry name" value="Lectin_C"/>
    <property type="match status" value="2"/>
</dbReference>
<protein>
    <recommendedName>
        <fullName evidence="8">C-type LECtin</fullName>
    </recommendedName>
</protein>
<evidence type="ECO:0000259" key="4">
    <source>
        <dbReference type="PROSITE" id="PS01180"/>
    </source>
</evidence>
<feature type="signal peptide" evidence="3">
    <location>
        <begin position="1"/>
        <end position="19"/>
    </location>
</feature>
<dbReference type="Gene3D" id="3.10.100.10">
    <property type="entry name" value="Mannose-Binding Protein A, subunit A"/>
    <property type="match status" value="2"/>
</dbReference>
<dbReference type="SUPFAM" id="SSF56436">
    <property type="entry name" value="C-type lectin-like"/>
    <property type="match status" value="2"/>
</dbReference>
<dbReference type="PROSITE" id="PS50041">
    <property type="entry name" value="C_TYPE_LECTIN_2"/>
    <property type="match status" value="2"/>
</dbReference>
<accession>G0MCU9</accession>
<dbReference type="InParanoid" id="G0MCU9"/>
<dbReference type="CDD" id="cd00037">
    <property type="entry name" value="CLECT"/>
    <property type="match status" value="2"/>
</dbReference>
<dbReference type="PANTHER" id="PTHR22991:SF44">
    <property type="entry name" value="C-TYPE LECTIN-RELATED"/>
    <property type="match status" value="1"/>
</dbReference>
<evidence type="ECO:0008006" key="8">
    <source>
        <dbReference type="Google" id="ProtNLM"/>
    </source>
</evidence>
<dbReference type="Proteomes" id="UP000008068">
    <property type="component" value="Unassembled WGS sequence"/>
</dbReference>
<feature type="domain" description="C-type lectin" evidence="5">
    <location>
        <begin position="31"/>
        <end position="142"/>
    </location>
</feature>
<dbReference type="InterPro" id="IPR016187">
    <property type="entry name" value="CTDL_fold"/>
</dbReference>
<dbReference type="SMART" id="SM00034">
    <property type="entry name" value="CLECT"/>
    <property type="match status" value="2"/>
</dbReference>
<dbReference type="FunCoup" id="G0MCU9">
    <property type="interactions" value="1"/>
</dbReference>
<name>G0MCU9_CAEBE</name>
<sequence>MRSILLIVSLACFIAVESASTPVCTNGFTLISNKCLKLFPSAVTHKVAERSCMDWGATLVTVKNANDNHAITAIAASSSLVWMGLFCLDNDPARCLWDDATGSAEMYSTFASGFPHIDVGKCVYYSVKGALAGQWLSGDCEKDTKAYICELPVTVADNCPNNYNGHCYTFHPPSSFVQAQTTCEKECGNLASINSANENRYINTLSNRQASGNLYIGATWPTKDVFNWIDGSLWTYNNIDLSYSHGATCVAMINGANIGSSGMWFSIDCNMQYSSVCKRPAGIKCNGAAPAVTVTPVPKNPSYCNAGVQLTPGVVTSPDYPYQYDNNQNCVYQLATLGSYNVLLRFSDFGTESKKDIVTVYDGDSVNSPVIGTYSGELNAFSLVSTGNTMTLSFKSDAKNGGRGFSARFTSYAYGK</sequence>
<dbReference type="InterPro" id="IPR000859">
    <property type="entry name" value="CUB_dom"/>
</dbReference>
<dbReference type="OrthoDB" id="431034at2759"/>
<evidence type="ECO:0000256" key="1">
    <source>
        <dbReference type="ARBA" id="ARBA00023157"/>
    </source>
</evidence>
<dbReference type="SUPFAM" id="SSF49854">
    <property type="entry name" value="Spermadhesin, CUB domain"/>
    <property type="match status" value="1"/>
</dbReference>
<comment type="caution">
    <text evidence="2">Lacks conserved residue(s) required for the propagation of feature annotation.</text>
</comment>
<dbReference type="AlphaFoldDB" id="G0MCU9"/>
<dbReference type="STRING" id="135651.G0MCU9"/>
<dbReference type="HOGENOM" id="CLU_037161_0_0_1"/>
<dbReference type="Gene3D" id="2.60.120.290">
    <property type="entry name" value="Spermadhesin, CUB domain"/>
    <property type="match status" value="1"/>
</dbReference>
<evidence type="ECO:0000259" key="5">
    <source>
        <dbReference type="PROSITE" id="PS50041"/>
    </source>
</evidence>
<evidence type="ECO:0000256" key="3">
    <source>
        <dbReference type="SAM" id="SignalP"/>
    </source>
</evidence>
<dbReference type="OMA" id="CLWDDAT"/>
<dbReference type="InterPro" id="IPR035914">
    <property type="entry name" value="Sperma_CUB_dom_sf"/>
</dbReference>
<evidence type="ECO:0000313" key="6">
    <source>
        <dbReference type="EMBL" id="EGT49575.1"/>
    </source>
</evidence>
<dbReference type="SMART" id="SM00042">
    <property type="entry name" value="CUB"/>
    <property type="match status" value="1"/>
</dbReference>
<dbReference type="InterPro" id="IPR016186">
    <property type="entry name" value="C-type_lectin-like/link_sf"/>
</dbReference>
<reference evidence="7" key="1">
    <citation type="submission" date="2011-07" db="EMBL/GenBank/DDBJ databases">
        <authorList>
            <consortium name="Caenorhabditis brenneri Sequencing and Analysis Consortium"/>
            <person name="Wilson R.K."/>
        </authorList>
    </citation>
    <scope>NUCLEOTIDE SEQUENCE [LARGE SCALE GENOMIC DNA]</scope>
    <source>
        <strain evidence="7">PB2801</strain>
    </source>
</reference>
<keyword evidence="3" id="KW-0732">Signal</keyword>
<keyword evidence="1" id="KW-1015">Disulfide bond</keyword>
<dbReference type="eggNOG" id="KOG4297">
    <property type="taxonomic scope" value="Eukaryota"/>
</dbReference>
<dbReference type="FunFam" id="2.60.120.290:FF:000005">
    <property type="entry name" value="Procollagen C-endopeptidase enhancer 1"/>
    <property type="match status" value="1"/>
</dbReference>
<feature type="domain" description="CUB" evidence="4">
    <location>
        <begin position="304"/>
        <end position="412"/>
    </location>
</feature>
<dbReference type="PANTHER" id="PTHR22991">
    <property type="entry name" value="PROTEIN CBG13490"/>
    <property type="match status" value="1"/>
</dbReference>
<feature type="chain" id="PRO_5003403001" description="C-type LECtin" evidence="3">
    <location>
        <begin position="20"/>
        <end position="416"/>
    </location>
</feature>
<proteinExistence type="predicted"/>
<evidence type="ECO:0000313" key="7">
    <source>
        <dbReference type="Proteomes" id="UP000008068"/>
    </source>
</evidence>
<keyword evidence="7" id="KW-1185">Reference proteome</keyword>
<organism evidence="7">
    <name type="scientific">Caenorhabditis brenneri</name>
    <name type="common">Nematode worm</name>
    <dbReference type="NCBI Taxonomy" id="135651"/>
    <lineage>
        <taxon>Eukaryota</taxon>
        <taxon>Metazoa</taxon>
        <taxon>Ecdysozoa</taxon>
        <taxon>Nematoda</taxon>
        <taxon>Chromadorea</taxon>
        <taxon>Rhabditida</taxon>
        <taxon>Rhabditina</taxon>
        <taxon>Rhabditomorpha</taxon>
        <taxon>Rhabditoidea</taxon>
        <taxon>Rhabditidae</taxon>
        <taxon>Peloderinae</taxon>
        <taxon>Caenorhabditis</taxon>
    </lineage>
</organism>
<evidence type="ECO:0000256" key="2">
    <source>
        <dbReference type="PROSITE-ProRule" id="PRU00059"/>
    </source>
</evidence>
<dbReference type="Pfam" id="PF00431">
    <property type="entry name" value="CUB"/>
    <property type="match status" value="1"/>
</dbReference>
<dbReference type="EMBL" id="GL379790">
    <property type="protein sequence ID" value="EGT49575.1"/>
    <property type="molecule type" value="Genomic_DNA"/>
</dbReference>
<dbReference type="PROSITE" id="PS01180">
    <property type="entry name" value="CUB"/>
    <property type="match status" value="1"/>
</dbReference>
<dbReference type="CDD" id="cd00041">
    <property type="entry name" value="CUB"/>
    <property type="match status" value="1"/>
</dbReference>
<dbReference type="InterPro" id="IPR050976">
    <property type="entry name" value="Snaclec"/>
</dbReference>
<gene>
    <name evidence="6" type="ORF">CAEBREN_04543</name>
</gene>